<reference evidence="1" key="1">
    <citation type="submission" date="2018-01" db="EMBL/GenBank/DDBJ databases">
        <authorList>
            <person name="Mao J.F."/>
        </authorList>
    </citation>
    <scope>NUCLEOTIDE SEQUENCE</scope>
    <source>
        <strain evidence="1">Huo1</strain>
        <tissue evidence="1">Leaf</tissue>
    </source>
</reference>
<accession>A0A8X8WGW6</accession>
<dbReference type="InterPro" id="IPR032675">
    <property type="entry name" value="LRR_dom_sf"/>
</dbReference>
<gene>
    <name evidence="1" type="ORF">SASPL_145030</name>
</gene>
<reference evidence="1" key="2">
    <citation type="submission" date="2020-08" db="EMBL/GenBank/DDBJ databases">
        <title>Plant Genome Project.</title>
        <authorList>
            <person name="Zhang R.-G."/>
        </authorList>
    </citation>
    <scope>NUCLEOTIDE SEQUENCE</scope>
    <source>
        <strain evidence="1">Huo1</strain>
        <tissue evidence="1">Leaf</tissue>
    </source>
</reference>
<protein>
    <recommendedName>
        <fullName evidence="3">Disease resistance protein RPM1</fullName>
    </recommendedName>
</protein>
<evidence type="ECO:0000313" key="1">
    <source>
        <dbReference type="EMBL" id="KAG6394446.1"/>
    </source>
</evidence>
<organism evidence="1">
    <name type="scientific">Salvia splendens</name>
    <name type="common">Scarlet sage</name>
    <dbReference type="NCBI Taxonomy" id="180675"/>
    <lineage>
        <taxon>Eukaryota</taxon>
        <taxon>Viridiplantae</taxon>
        <taxon>Streptophyta</taxon>
        <taxon>Embryophyta</taxon>
        <taxon>Tracheophyta</taxon>
        <taxon>Spermatophyta</taxon>
        <taxon>Magnoliopsida</taxon>
        <taxon>eudicotyledons</taxon>
        <taxon>Gunneridae</taxon>
        <taxon>Pentapetalae</taxon>
        <taxon>asterids</taxon>
        <taxon>lamiids</taxon>
        <taxon>Lamiales</taxon>
        <taxon>Lamiaceae</taxon>
        <taxon>Nepetoideae</taxon>
        <taxon>Mentheae</taxon>
        <taxon>Salviinae</taxon>
        <taxon>Salvia</taxon>
        <taxon>Salvia subgen. Calosphace</taxon>
        <taxon>core Calosphace</taxon>
    </lineage>
</organism>
<dbReference type="EMBL" id="PNBA02000017">
    <property type="protein sequence ID" value="KAG6394446.1"/>
    <property type="molecule type" value="Genomic_DNA"/>
</dbReference>
<dbReference type="SUPFAM" id="SSF52058">
    <property type="entry name" value="L domain-like"/>
    <property type="match status" value="1"/>
</dbReference>
<dbReference type="Proteomes" id="UP000298416">
    <property type="component" value="Unassembled WGS sequence"/>
</dbReference>
<dbReference type="AlphaFoldDB" id="A0A8X8WGW6"/>
<name>A0A8X8WGW6_SALSN</name>
<proteinExistence type="predicted"/>
<evidence type="ECO:0008006" key="3">
    <source>
        <dbReference type="Google" id="ProtNLM"/>
    </source>
</evidence>
<keyword evidence="2" id="KW-1185">Reference proteome</keyword>
<dbReference type="Gene3D" id="3.80.10.10">
    <property type="entry name" value="Ribonuclease Inhibitor"/>
    <property type="match status" value="1"/>
</dbReference>
<sequence length="176" mass="20358">MLSKSNSFILIPICSICHLRYLALSSNMSILPARFSQLWNRQTLIVNTTSCTLNIKPNIVEFTQLRHFKTNASSNLCKLSKDEKGLLEKLEVLKLKDKDSWDRFGDLVIFRPHFPELRTLKLRNCDQLAGIPSLLRLELCETLLAADSVKRFLEKKQRLLKCKDLSFDLKDMIISF</sequence>
<comment type="caution">
    <text evidence="1">The sequence shown here is derived from an EMBL/GenBank/DDBJ whole genome shotgun (WGS) entry which is preliminary data.</text>
</comment>
<evidence type="ECO:0000313" key="2">
    <source>
        <dbReference type="Proteomes" id="UP000298416"/>
    </source>
</evidence>